<accession>A0A1E7JX19</accession>
<dbReference type="OrthoDB" id="4176998at2"/>
<protein>
    <recommendedName>
        <fullName evidence="4">Resolvase/invertase-type recombinase catalytic domain-containing protein</fullName>
    </recommendedName>
</protein>
<dbReference type="PATRIC" id="fig|1075402.3.peg.520"/>
<name>A0A1E7JX19_9ACTN</name>
<gene>
    <name evidence="2" type="ORF">AN216_21650</name>
</gene>
<proteinExistence type="predicted"/>
<dbReference type="Proteomes" id="UP000176101">
    <property type="component" value="Unassembled WGS sequence"/>
</dbReference>
<comment type="caution">
    <text evidence="2">The sequence shown here is derived from an EMBL/GenBank/DDBJ whole genome shotgun (WGS) entry which is preliminary data.</text>
</comment>
<feature type="region of interest" description="Disordered" evidence="1">
    <location>
        <begin position="1"/>
        <end position="27"/>
    </location>
</feature>
<evidence type="ECO:0008006" key="4">
    <source>
        <dbReference type="Google" id="ProtNLM"/>
    </source>
</evidence>
<evidence type="ECO:0000313" key="2">
    <source>
        <dbReference type="EMBL" id="OEU96215.1"/>
    </source>
</evidence>
<dbReference type="STRING" id="1075402.AN216_21650"/>
<evidence type="ECO:0000313" key="3">
    <source>
        <dbReference type="Proteomes" id="UP000176101"/>
    </source>
</evidence>
<organism evidence="2 3">
    <name type="scientific">Streptomyces oceani</name>
    <dbReference type="NCBI Taxonomy" id="1075402"/>
    <lineage>
        <taxon>Bacteria</taxon>
        <taxon>Bacillati</taxon>
        <taxon>Actinomycetota</taxon>
        <taxon>Actinomycetes</taxon>
        <taxon>Kitasatosporales</taxon>
        <taxon>Streptomycetaceae</taxon>
        <taxon>Streptomyces</taxon>
    </lineage>
</organism>
<reference evidence="2 3" key="1">
    <citation type="journal article" date="2016" name="Front. Microbiol.">
        <title>Comparative Genomics Analysis of Streptomyces Species Reveals Their Adaptation to the Marine Environment and Their Diversity at the Genomic Level.</title>
        <authorList>
            <person name="Tian X."/>
            <person name="Zhang Z."/>
            <person name="Yang T."/>
            <person name="Chen M."/>
            <person name="Li J."/>
            <person name="Chen F."/>
            <person name="Yang J."/>
            <person name="Li W."/>
            <person name="Zhang B."/>
            <person name="Zhang Z."/>
            <person name="Wu J."/>
            <person name="Zhang C."/>
            <person name="Long L."/>
            <person name="Xiao J."/>
        </authorList>
    </citation>
    <scope>NUCLEOTIDE SEQUENCE [LARGE SCALE GENOMIC DNA]</scope>
    <source>
        <strain evidence="2 3">SCSIO 02100</strain>
    </source>
</reference>
<dbReference type="EMBL" id="LJGU01000146">
    <property type="protein sequence ID" value="OEU96215.1"/>
    <property type="molecule type" value="Genomic_DNA"/>
</dbReference>
<keyword evidence="3" id="KW-1185">Reference proteome</keyword>
<feature type="compositionally biased region" description="Polar residues" evidence="1">
    <location>
        <begin position="1"/>
        <end position="12"/>
    </location>
</feature>
<dbReference type="AlphaFoldDB" id="A0A1E7JX19"/>
<evidence type="ECO:0000256" key="1">
    <source>
        <dbReference type="SAM" id="MobiDB-lite"/>
    </source>
</evidence>
<sequence>MVSNANGHTAESSPARRSEGKGSRRQALADHAVGHVPGDGPVPDSVTNVARFRVVIYLCAAANSDLARPREECTEYAAAFGWEIADVVEDRVGLLPPEGRDGLTRAVGLIEKEEAGAVLTPWRSMISTIPQEYDEVARSVEKMGGFLHVTGSDWARRHTPY</sequence>